<dbReference type="EMBL" id="JBGBPQ010000024">
    <property type="protein sequence ID" value="KAL1500073.1"/>
    <property type="molecule type" value="Genomic_DNA"/>
</dbReference>
<keyword evidence="4" id="KW-1185">Reference proteome</keyword>
<dbReference type="PANTHER" id="PTHR47032:SF1">
    <property type="entry name" value="UDP-D-XYLOSE:L-FUCOSE ALPHA-1,3-D-XYLOSYLTRANSFERASE-RELATED"/>
    <property type="match status" value="1"/>
</dbReference>
<protein>
    <recommendedName>
        <fullName evidence="2">Nucleotide-diphospho-sugar transferase domain-containing protein</fullName>
    </recommendedName>
</protein>
<evidence type="ECO:0000313" key="3">
    <source>
        <dbReference type="EMBL" id="KAL1500073.1"/>
    </source>
</evidence>
<feature type="region of interest" description="Disordered" evidence="1">
    <location>
        <begin position="1054"/>
        <end position="1077"/>
    </location>
</feature>
<proteinExistence type="predicted"/>
<dbReference type="PANTHER" id="PTHR47032">
    <property type="entry name" value="UDP-D-XYLOSE:L-FUCOSE ALPHA-1,3-D-XYLOSYLTRANSFERASE-RELATED"/>
    <property type="match status" value="1"/>
</dbReference>
<evidence type="ECO:0000259" key="2">
    <source>
        <dbReference type="Pfam" id="PF03407"/>
    </source>
</evidence>
<feature type="region of interest" description="Disordered" evidence="1">
    <location>
        <begin position="624"/>
        <end position="644"/>
    </location>
</feature>
<dbReference type="GO" id="GO:0005794">
    <property type="term" value="C:Golgi apparatus"/>
    <property type="evidence" value="ECO:0007669"/>
    <property type="project" value="TreeGrafter"/>
</dbReference>
<name>A0AB34IJJ3_PRYPA</name>
<feature type="region of interest" description="Disordered" evidence="1">
    <location>
        <begin position="930"/>
        <end position="959"/>
    </location>
</feature>
<feature type="compositionally biased region" description="Basic and acidic residues" evidence="1">
    <location>
        <begin position="1054"/>
        <end position="1064"/>
    </location>
</feature>
<accession>A0AB34IJJ3</accession>
<dbReference type="Pfam" id="PF03407">
    <property type="entry name" value="Nucleotid_trans"/>
    <property type="match status" value="1"/>
</dbReference>
<comment type="caution">
    <text evidence="3">The sequence shown here is derived from an EMBL/GenBank/DDBJ whole genome shotgun (WGS) entry which is preliminary data.</text>
</comment>
<sequence length="1077" mass="118622">MGRTLLVEVPFTQLDVPSLEVSLSLWEMAWPCRRSPRPPRPQSLPDLIFAFNSNISDARHSDTRTRVHSLLQKPVLSSCFDRVRLESAFLLGSDDIYDKRRLTANWTVGPNNLFFTFLQQAAKEGYRFMAQLEPDIIPIRPLWLEEISSIARRSTAWVVGSPFLSLCAHNVQSGGCTGLGTAIKFHLNGNALYAVGDPHFQAYWRRAFGGELRLWPFDLALHKYLGRLPAPLQRQLSSKFRASQHLLNFGGEVLPEGPVVRELQHSTRAAFLLHSSWAFSFIRKRPVDAFARLGIGAAAPSGGNASAETAQLGAIESQLDRASAAVVLPNLTLKAPADGAAAPPSARESELVRLARRQAGGGALILTFVTSAYDELCSNFVAHLRLASISAYLLVTFNEAYKRELERHRQPVHLHELKQLRGGGSDEFASRDFFLVNSARYSVLTTLLRAGIDIFSMDLDVVLLRDPRPLVTSLPYELLLQSDARDSDSQLEHSPFLVQDRLHLDSTAGVSYVNGGVFFARGTYAVARLFEDTWSLVSEDLGSLNEQDCLNRMLIASNLRWAPLPPALFPNGFVFFRRPFDPKSVPRDGPMLVHCNWINSIAAKRFLLLEVLLWLSGWPPPPPPRAAAPTTAAASDPPAAASARVPWQDGTRFLWYSVGSDGGAGRSIGEQVEALRAAMVLALYTNRTLILRRFAVLPGQHALRTSHAEAPPAARRNVFDSIAFPMRVFTFYFEYSPFLKHFPQHRESSLLDEHWPQGPPQPTAAPRTLDAVLQWRDTLSRDTLLHVRFDPHPNRLTAAALAHALDGATDPSQQTDWPLLPTRLLSALRPAPELRIISEHILSKLRARVTAINEESRATARRVAEQRLVQSIASVSRERGKRRRTGAVSRAEFNCLYATPTDLGSAARLRQAAGMLPRNLPTLLVTEEAVGRTGSPASTADEAGGALGSESHMEGGGSLAELENENGLSLTSTNPLGSTDPVGEVFDFPFWVGDFYPYWDAVEVLDSKGHRTLAYDLIQQLVCSAASVVQGDPTSDFVVGVCHWQRANIFDGHTTEGDPYERSTGRAGACVSPDGSL</sequence>
<feature type="domain" description="Nucleotide-diphospho-sugar transferase" evidence="2">
    <location>
        <begin position="389"/>
        <end position="607"/>
    </location>
</feature>
<dbReference type="Proteomes" id="UP001515480">
    <property type="component" value="Unassembled WGS sequence"/>
</dbReference>
<gene>
    <name evidence="3" type="ORF">AB1Y20_012748</name>
</gene>
<dbReference type="InterPro" id="IPR052636">
    <property type="entry name" value="UDP-D-xylose:L-fucose_XylT"/>
</dbReference>
<organism evidence="3 4">
    <name type="scientific">Prymnesium parvum</name>
    <name type="common">Toxic golden alga</name>
    <dbReference type="NCBI Taxonomy" id="97485"/>
    <lineage>
        <taxon>Eukaryota</taxon>
        <taxon>Haptista</taxon>
        <taxon>Haptophyta</taxon>
        <taxon>Prymnesiophyceae</taxon>
        <taxon>Prymnesiales</taxon>
        <taxon>Prymnesiaceae</taxon>
        <taxon>Prymnesium</taxon>
    </lineage>
</organism>
<reference evidence="3 4" key="1">
    <citation type="journal article" date="2024" name="Science">
        <title>Giant polyketide synthase enzymes in the biosynthesis of giant marine polyether toxins.</title>
        <authorList>
            <person name="Fallon T.R."/>
            <person name="Shende V.V."/>
            <person name="Wierzbicki I.H."/>
            <person name="Pendleton A.L."/>
            <person name="Watervoot N.F."/>
            <person name="Auber R.P."/>
            <person name="Gonzalez D.J."/>
            <person name="Wisecaver J.H."/>
            <person name="Moore B.S."/>
        </authorList>
    </citation>
    <scope>NUCLEOTIDE SEQUENCE [LARGE SCALE GENOMIC DNA]</scope>
    <source>
        <strain evidence="3 4">12B1</strain>
    </source>
</reference>
<evidence type="ECO:0000256" key="1">
    <source>
        <dbReference type="SAM" id="MobiDB-lite"/>
    </source>
</evidence>
<dbReference type="InterPro" id="IPR005069">
    <property type="entry name" value="Nucl-diP-sugar_transferase"/>
</dbReference>
<dbReference type="AlphaFoldDB" id="A0AB34IJJ3"/>
<dbReference type="GO" id="GO:0016757">
    <property type="term" value="F:glycosyltransferase activity"/>
    <property type="evidence" value="ECO:0007669"/>
    <property type="project" value="TreeGrafter"/>
</dbReference>
<evidence type="ECO:0000313" key="4">
    <source>
        <dbReference type="Proteomes" id="UP001515480"/>
    </source>
</evidence>
<feature type="compositionally biased region" description="Low complexity" evidence="1">
    <location>
        <begin position="627"/>
        <end position="644"/>
    </location>
</feature>